<feature type="domain" description="EGF-like" evidence="4">
    <location>
        <begin position="246"/>
        <end position="285"/>
    </location>
</feature>
<dbReference type="InParanoid" id="A0A0V0QW46"/>
<dbReference type="Gene3D" id="2.10.220.10">
    <property type="entry name" value="Hormone Receptor, Insulin-like Growth Factor Receptor 1, Chain A, domain 2"/>
    <property type="match status" value="3"/>
</dbReference>
<feature type="domain" description="EGF-like" evidence="4">
    <location>
        <begin position="157"/>
        <end position="191"/>
    </location>
</feature>
<keyword evidence="1" id="KW-0175">Coiled coil</keyword>
<dbReference type="Proteomes" id="UP000054937">
    <property type="component" value="Unassembled WGS sequence"/>
</dbReference>
<dbReference type="InterPro" id="IPR000742">
    <property type="entry name" value="EGF"/>
</dbReference>
<protein>
    <submittedName>
        <fullName evidence="5">Insulin-like growth factor binding protein, N-terminal</fullName>
    </submittedName>
</protein>
<dbReference type="InterPro" id="IPR006212">
    <property type="entry name" value="Furin_repeat"/>
</dbReference>
<dbReference type="InterPro" id="IPR009030">
    <property type="entry name" value="Growth_fac_rcpt_cys_sf"/>
</dbReference>
<feature type="domain" description="EGF-like" evidence="4">
    <location>
        <begin position="74"/>
        <end position="105"/>
    </location>
</feature>
<dbReference type="SMART" id="SM00261">
    <property type="entry name" value="FU"/>
    <property type="match status" value="8"/>
</dbReference>
<dbReference type="OrthoDB" id="282489at2759"/>
<feature type="coiled-coil region" evidence="1">
    <location>
        <begin position="528"/>
        <end position="587"/>
    </location>
</feature>
<keyword evidence="3" id="KW-0472">Membrane</keyword>
<reference evidence="5 6" key="1">
    <citation type="journal article" date="2015" name="Sci. Rep.">
        <title>Genome of the facultative scuticociliatosis pathogen Pseudocohnilembus persalinus provides insight into its virulence through horizontal gene transfer.</title>
        <authorList>
            <person name="Xiong J."/>
            <person name="Wang G."/>
            <person name="Cheng J."/>
            <person name="Tian M."/>
            <person name="Pan X."/>
            <person name="Warren A."/>
            <person name="Jiang C."/>
            <person name="Yuan D."/>
            <person name="Miao W."/>
        </authorList>
    </citation>
    <scope>NUCLEOTIDE SEQUENCE [LARGE SCALE GENOMIC DNA]</scope>
    <source>
        <strain evidence="5">36N120E</strain>
    </source>
</reference>
<feature type="domain" description="EGF-like" evidence="4">
    <location>
        <begin position="28"/>
        <end position="73"/>
    </location>
</feature>
<accession>A0A0V0QW46</accession>
<name>A0A0V0QW46_PSEPJ</name>
<evidence type="ECO:0000313" key="6">
    <source>
        <dbReference type="Proteomes" id="UP000054937"/>
    </source>
</evidence>
<gene>
    <name evidence="5" type="ORF">PPERSA_06050</name>
</gene>
<dbReference type="PANTHER" id="PTHR15332:SF175">
    <property type="entry name" value="PROPROTEIN CONVERTASE SUBTILISIN_KEXIN TYPE 5-LIKE"/>
    <property type="match status" value="1"/>
</dbReference>
<dbReference type="EMBL" id="LDAU01000098">
    <property type="protein sequence ID" value="KRX06168.1"/>
    <property type="molecule type" value="Genomic_DNA"/>
</dbReference>
<comment type="caution">
    <text evidence="5">The sequence shown here is derived from an EMBL/GenBank/DDBJ whole genome shotgun (WGS) entry which is preliminary data.</text>
</comment>
<evidence type="ECO:0000256" key="2">
    <source>
        <dbReference type="SAM" id="MobiDB-lite"/>
    </source>
</evidence>
<feature type="region of interest" description="Disordered" evidence="2">
    <location>
        <begin position="623"/>
        <end position="657"/>
    </location>
</feature>
<dbReference type="PANTHER" id="PTHR15332">
    <property type="entry name" value="PROPROTEIN CONVERTASE SUBTILISIN_KEXIN TYPE 5-LIKE"/>
    <property type="match status" value="1"/>
</dbReference>
<sequence length="672" mass="77975">MRQQKLILPSCDCPPKHFTQTDTYQCIECFEGCLTCSESAQNCLTCPTPDRIINEQCRCPNGFYQTSYTSQCLPCQQNCLTCDSAQNCFQCEDGFYFDVESLKCVECIYKCSTCLDDQTCIQCSDSSRDSNNNCSCKQGLYDDGDEICKTCMENCEICSNQDDCIQCTENRDPPNCQCTQNYYENDSKTCQECHENCVDGCISELQCNKCDGENKDKYNKCECLNGFYLDQETKECLACNEKCVDGCKSATECVQCQYSQFPRIQKDRCSCPKGYFDNLSENQCEPCPPQCATCISYTQCLTCQNPDYIVPDCKLKRTEYFVLNDQEDNYLPQVKKCHSKCKGCQETSTNCMSCQGENRKKLAENCDCLPGFHDNYGFQKNCLQCPKNCLNCKSEDDCIQCENGFTLNIYTNKCEKCNFGEIWNPFKKECQECYYYKRDCVLQCPNNSKPNQSNVCILNSMQLKSNIQSYYTYGGILIVSIILAYFIIARMLSKILENYPEKHKKKLIKKYQKLESLENGLTYIQNVNLNIKKDLQKFQQQINQLNECFKDSNNKQAIKIIRKITHLKAEQKLLFQIKKELNEDQQQIEIRNDNNLNTQKQQNCQQHKIKTKNQNQVQFNLKKSRKQKSTIQNQNQNKKKEENLNKNKSSLKINKNQIQPKNRFEYLAQNFQ</sequence>
<keyword evidence="3" id="KW-1133">Transmembrane helix</keyword>
<feature type="compositionally biased region" description="Low complexity" evidence="2">
    <location>
        <begin position="646"/>
        <end position="657"/>
    </location>
</feature>
<proteinExistence type="predicted"/>
<dbReference type="SMART" id="SM00181">
    <property type="entry name" value="EGF"/>
    <property type="match status" value="7"/>
</dbReference>
<feature type="domain" description="EGF-like" evidence="4">
    <location>
        <begin position="343"/>
        <end position="383"/>
    </location>
</feature>
<feature type="domain" description="EGF-like" evidence="4">
    <location>
        <begin position="106"/>
        <end position="149"/>
    </location>
</feature>
<evidence type="ECO:0000256" key="3">
    <source>
        <dbReference type="SAM" id="Phobius"/>
    </source>
</evidence>
<evidence type="ECO:0000313" key="5">
    <source>
        <dbReference type="EMBL" id="KRX06168.1"/>
    </source>
</evidence>
<dbReference type="OMA" id="ECHENCV"/>
<keyword evidence="6" id="KW-1185">Reference proteome</keyword>
<organism evidence="5 6">
    <name type="scientific">Pseudocohnilembus persalinus</name>
    <name type="common">Ciliate</name>
    <dbReference type="NCBI Taxonomy" id="266149"/>
    <lineage>
        <taxon>Eukaryota</taxon>
        <taxon>Sar</taxon>
        <taxon>Alveolata</taxon>
        <taxon>Ciliophora</taxon>
        <taxon>Intramacronucleata</taxon>
        <taxon>Oligohymenophorea</taxon>
        <taxon>Scuticociliatia</taxon>
        <taxon>Philasterida</taxon>
        <taxon>Pseudocohnilembidae</taxon>
        <taxon>Pseudocohnilembus</taxon>
    </lineage>
</organism>
<dbReference type="SUPFAM" id="SSF57184">
    <property type="entry name" value="Growth factor receptor domain"/>
    <property type="match status" value="3"/>
</dbReference>
<evidence type="ECO:0000259" key="4">
    <source>
        <dbReference type="SMART" id="SM00181"/>
    </source>
</evidence>
<keyword evidence="3" id="KW-0812">Transmembrane</keyword>
<evidence type="ECO:0000256" key="1">
    <source>
        <dbReference type="SAM" id="Coils"/>
    </source>
</evidence>
<feature type="domain" description="EGF-like" evidence="4">
    <location>
        <begin position="384"/>
        <end position="415"/>
    </location>
</feature>
<feature type="transmembrane region" description="Helical" evidence="3">
    <location>
        <begin position="470"/>
        <end position="488"/>
    </location>
</feature>
<dbReference type="AlphaFoldDB" id="A0A0V0QW46"/>